<evidence type="ECO:0000313" key="1">
    <source>
        <dbReference type="EMBL" id="WLS80933.1"/>
    </source>
</evidence>
<dbReference type="GO" id="GO:0015035">
    <property type="term" value="F:protein-disulfide reductase activity"/>
    <property type="evidence" value="ECO:0007669"/>
    <property type="project" value="InterPro"/>
</dbReference>
<sequence>MNPNGEHEANPRIVLYDGVCKLCRGWVNFIIRHDRKHQIRLCAVQTQTGRDLLIKAGLSPDNINTIVLMEEGKVYFRAEAIFRVMRQLPQPWRCFSVLRFLPKALSNRCYDMIAKNRYRLFGRYNDYQQPQADYPERFLQ</sequence>
<accession>A0AA50HSQ7</accession>
<dbReference type="InterPro" id="IPR007263">
    <property type="entry name" value="DCC1-like"/>
</dbReference>
<dbReference type="Pfam" id="PF04134">
    <property type="entry name" value="DCC1-like"/>
    <property type="match status" value="1"/>
</dbReference>
<dbReference type="RefSeq" id="WP_306213167.1">
    <property type="nucleotide sequence ID" value="NZ_CP132353.1"/>
</dbReference>
<dbReference type="InterPro" id="IPR052927">
    <property type="entry name" value="DCC_oxidoreductase"/>
</dbReference>
<reference evidence="1 2" key="1">
    <citation type="submission" date="2023-07" db="EMBL/GenBank/DDBJ databases">
        <title>Pathogenic bacteria of pear tree diseases.</title>
        <authorList>
            <person name="Zhang Z."/>
            <person name="He L."/>
            <person name="Huang R."/>
        </authorList>
    </citation>
    <scope>NUCLEOTIDE SEQUENCE [LARGE SCALE GENOMIC DNA]</scope>
    <source>
        <strain evidence="1 2">DE2</strain>
    </source>
</reference>
<dbReference type="KEGG" id="epi:Q3V30_09865"/>
<dbReference type="PANTHER" id="PTHR33639">
    <property type="entry name" value="THIOL-DISULFIDE OXIDOREDUCTASE DCC"/>
    <property type="match status" value="1"/>
</dbReference>
<dbReference type="PANTHER" id="PTHR33639:SF2">
    <property type="entry name" value="DUF393 DOMAIN-CONTAINING PROTEIN"/>
    <property type="match status" value="1"/>
</dbReference>
<keyword evidence="2" id="KW-1185">Reference proteome</keyword>
<dbReference type="AlphaFoldDB" id="A0AA50HSQ7"/>
<organism evidence="1 2">
    <name type="scientific">Erwinia pyri</name>
    <dbReference type="NCBI Taxonomy" id="3062598"/>
    <lineage>
        <taxon>Bacteria</taxon>
        <taxon>Pseudomonadati</taxon>
        <taxon>Pseudomonadota</taxon>
        <taxon>Gammaproteobacteria</taxon>
        <taxon>Enterobacterales</taxon>
        <taxon>Erwiniaceae</taxon>
        <taxon>Erwinia</taxon>
    </lineage>
</organism>
<name>A0AA50HSQ7_9GAMM</name>
<dbReference type="EMBL" id="CP132353">
    <property type="protein sequence ID" value="WLS80933.1"/>
    <property type="molecule type" value="Genomic_DNA"/>
</dbReference>
<gene>
    <name evidence="1" type="ORF">Q3V30_09865</name>
</gene>
<dbReference type="Proteomes" id="UP001228139">
    <property type="component" value="Chromosome"/>
</dbReference>
<proteinExistence type="predicted"/>
<protein>
    <submittedName>
        <fullName evidence="1">Thiol-disulfide oxidoreductase DCC family protein</fullName>
    </submittedName>
</protein>
<evidence type="ECO:0000313" key="2">
    <source>
        <dbReference type="Proteomes" id="UP001228139"/>
    </source>
</evidence>